<dbReference type="AlphaFoldDB" id="A0A1Y2GJJ0"/>
<comment type="caution">
    <text evidence="2">The sequence shown here is derived from an EMBL/GenBank/DDBJ whole genome shotgun (WGS) entry which is preliminary data.</text>
</comment>
<dbReference type="Proteomes" id="UP000193648">
    <property type="component" value="Unassembled WGS sequence"/>
</dbReference>
<evidence type="ECO:0000313" key="2">
    <source>
        <dbReference type="EMBL" id="ORZ11638.1"/>
    </source>
</evidence>
<keyword evidence="3" id="KW-1185">Reference proteome</keyword>
<organism evidence="2 3">
    <name type="scientific">Lobosporangium transversale</name>
    <dbReference type="NCBI Taxonomy" id="64571"/>
    <lineage>
        <taxon>Eukaryota</taxon>
        <taxon>Fungi</taxon>
        <taxon>Fungi incertae sedis</taxon>
        <taxon>Mucoromycota</taxon>
        <taxon>Mortierellomycotina</taxon>
        <taxon>Mortierellomycetes</taxon>
        <taxon>Mortierellales</taxon>
        <taxon>Mortierellaceae</taxon>
        <taxon>Lobosporangium</taxon>
    </lineage>
</organism>
<feature type="region of interest" description="Disordered" evidence="1">
    <location>
        <begin position="1"/>
        <end position="38"/>
    </location>
</feature>
<evidence type="ECO:0000313" key="3">
    <source>
        <dbReference type="Proteomes" id="UP000193648"/>
    </source>
</evidence>
<feature type="compositionally biased region" description="Low complexity" evidence="1">
    <location>
        <begin position="156"/>
        <end position="179"/>
    </location>
</feature>
<dbReference type="RefSeq" id="XP_021879735.1">
    <property type="nucleotide sequence ID" value="XM_022030295.1"/>
</dbReference>
<dbReference type="EMBL" id="MCFF01000027">
    <property type="protein sequence ID" value="ORZ11638.1"/>
    <property type="molecule type" value="Genomic_DNA"/>
</dbReference>
<name>A0A1Y2GJJ0_9FUNG</name>
<dbReference type="InParanoid" id="A0A1Y2GJJ0"/>
<evidence type="ECO:0000256" key="1">
    <source>
        <dbReference type="SAM" id="MobiDB-lite"/>
    </source>
</evidence>
<feature type="region of interest" description="Disordered" evidence="1">
    <location>
        <begin position="156"/>
        <end position="199"/>
    </location>
</feature>
<dbReference type="GeneID" id="33572137"/>
<protein>
    <submittedName>
        <fullName evidence="2">Uncharacterized protein</fullName>
    </submittedName>
</protein>
<sequence length="199" mass="21561">MDDDDDYEPSISSDSPVVDGYSNTLSPETRNLQTRRQRGAQRLEVLYDSTAKEDTICIPESQFEKHRLLKLPADGQTHTAAKSISAVTKLNAVCVNSALGPGSIPTFDSIFVFIFYSPSYPSIPLAPFSSAFPPNLRQRALVPASVSSLSSVRISSSSSISPSCQPSLPSSLPSLPSSVHPRQRTLAPAPVDTRRFIRP</sequence>
<proteinExistence type="predicted"/>
<accession>A0A1Y2GJJ0</accession>
<feature type="compositionally biased region" description="Polar residues" evidence="1">
    <location>
        <begin position="10"/>
        <end position="32"/>
    </location>
</feature>
<gene>
    <name evidence="2" type="ORF">BCR41DRAFT_423375</name>
</gene>
<reference evidence="2 3" key="1">
    <citation type="submission" date="2016-07" db="EMBL/GenBank/DDBJ databases">
        <title>Pervasive Adenine N6-methylation of Active Genes in Fungi.</title>
        <authorList>
            <consortium name="DOE Joint Genome Institute"/>
            <person name="Mondo S.J."/>
            <person name="Dannebaum R.O."/>
            <person name="Kuo R.C."/>
            <person name="Labutti K."/>
            <person name="Haridas S."/>
            <person name="Kuo A."/>
            <person name="Salamov A."/>
            <person name="Ahrendt S.R."/>
            <person name="Lipzen A."/>
            <person name="Sullivan W."/>
            <person name="Andreopoulos W.B."/>
            <person name="Clum A."/>
            <person name="Lindquist E."/>
            <person name="Daum C."/>
            <person name="Ramamoorthy G.K."/>
            <person name="Gryganskyi A."/>
            <person name="Culley D."/>
            <person name="Magnuson J.K."/>
            <person name="James T.Y."/>
            <person name="O'Malley M.A."/>
            <person name="Stajich J.E."/>
            <person name="Spatafora J.W."/>
            <person name="Visel A."/>
            <person name="Grigoriev I.V."/>
        </authorList>
    </citation>
    <scope>NUCLEOTIDE SEQUENCE [LARGE SCALE GENOMIC DNA]</scope>
    <source>
        <strain evidence="2 3">NRRL 3116</strain>
    </source>
</reference>